<dbReference type="STRING" id="123899.SAMEA3906487_03933"/>
<proteinExistence type="inferred from homology"/>
<dbReference type="SUPFAM" id="SSF55298">
    <property type="entry name" value="YjgF-like"/>
    <property type="match status" value="1"/>
</dbReference>
<name>A0A157SV88_9BORD</name>
<dbReference type="PANTHER" id="PTHR11803">
    <property type="entry name" value="2-IMINOBUTANOATE/2-IMINOPROPANOATE DEAMINASE RIDA"/>
    <property type="match status" value="1"/>
</dbReference>
<dbReference type="InterPro" id="IPR035959">
    <property type="entry name" value="RutC-like_sf"/>
</dbReference>
<dbReference type="GeneID" id="56588847"/>
<dbReference type="EC" id="3.5.4.-" evidence="2"/>
<accession>A0A157SV88</accession>
<protein>
    <submittedName>
        <fullName evidence="2">Endoribonuclease</fullName>
        <ecNumber evidence="2">3.5.4.-</ecNumber>
    </submittedName>
</protein>
<dbReference type="OrthoDB" id="9803101at2"/>
<dbReference type="RefSeq" id="WP_025512439.1">
    <property type="nucleotide sequence ID" value="NZ_CP016340.1"/>
</dbReference>
<evidence type="ECO:0000256" key="1">
    <source>
        <dbReference type="ARBA" id="ARBA00010552"/>
    </source>
</evidence>
<dbReference type="Pfam" id="PF01042">
    <property type="entry name" value="Ribonuc_L-PSP"/>
    <property type="match status" value="1"/>
</dbReference>
<reference evidence="2 3" key="1">
    <citation type="submission" date="2016-04" db="EMBL/GenBank/DDBJ databases">
        <authorList>
            <consortium name="Pathogen Informatics"/>
        </authorList>
    </citation>
    <scope>NUCLEOTIDE SEQUENCE [LARGE SCALE GENOMIC DNA]</scope>
    <source>
        <strain evidence="2 3">H044680328</strain>
    </source>
</reference>
<gene>
    <name evidence="2" type="primary">yabJ_3</name>
    <name evidence="2" type="ORF">SAMEA3906487_03933</name>
</gene>
<evidence type="ECO:0000313" key="3">
    <source>
        <dbReference type="Proteomes" id="UP000076825"/>
    </source>
</evidence>
<keyword evidence="3" id="KW-1185">Reference proteome</keyword>
<dbReference type="EMBL" id="LT546645">
    <property type="protein sequence ID" value="SAI73993.1"/>
    <property type="molecule type" value="Genomic_DNA"/>
</dbReference>
<dbReference type="Gene3D" id="3.30.1330.40">
    <property type="entry name" value="RutC-like"/>
    <property type="match status" value="1"/>
</dbReference>
<keyword evidence="2" id="KW-0378">Hydrolase</keyword>
<evidence type="ECO:0000313" key="2">
    <source>
        <dbReference type="EMBL" id="SAI73993.1"/>
    </source>
</evidence>
<dbReference type="PATRIC" id="fig|123899.6.peg.3931"/>
<dbReference type="Proteomes" id="UP000076825">
    <property type="component" value="Chromosome 1"/>
</dbReference>
<dbReference type="AlphaFoldDB" id="A0A157SV88"/>
<sequence length="131" mass="13457">MSAALVLTPAVAGLAAPRGHYSHVASGAGMAYVSGQLPLDAQGVPQADLSLEAQARLALANVQAALAACACGWHDVLKVTVYLAGVEHWPQFDAVYREALGKARPARAVVPVPALHYGVLVEIEAVAVLPA</sequence>
<organism evidence="2 3">
    <name type="scientific">Bordetella trematum</name>
    <dbReference type="NCBI Taxonomy" id="123899"/>
    <lineage>
        <taxon>Bacteria</taxon>
        <taxon>Pseudomonadati</taxon>
        <taxon>Pseudomonadota</taxon>
        <taxon>Betaproteobacteria</taxon>
        <taxon>Burkholderiales</taxon>
        <taxon>Alcaligenaceae</taxon>
        <taxon>Bordetella</taxon>
    </lineage>
</organism>
<dbReference type="GO" id="GO:0019239">
    <property type="term" value="F:deaminase activity"/>
    <property type="evidence" value="ECO:0007669"/>
    <property type="project" value="TreeGrafter"/>
</dbReference>
<dbReference type="eggNOG" id="COG0251">
    <property type="taxonomic scope" value="Bacteria"/>
</dbReference>
<dbReference type="InterPro" id="IPR006175">
    <property type="entry name" value="YjgF/YER057c/UK114"/>
</dbReference>
<dbReference type="CDD" id="cd00448">
    <property type="entry name" value="YjgF_YER057c_UK114_family"/>
    <property type="match status" value="1"/>
</dbReference>
<dbReference type="KEGG" id="btrm:SAMEA390648703933"/>
<comment type="similarity">
    <text evidence="1">Belongs to the RutC family.</text>
</comment>
<dbReference type="PANTHER" id="PTHR11803:SF58">
    <property type="entry name" value="PROTEIN HMF1-RELATED"/>
    <property type="match status" value="1"/>
</dbReference>
<dbReference type="GO" id="GO:0005829">
    <property type="term" value="C:cytosol"/>
    <property type="evidence" value="ECO:0007669"/>
    <property type="project" value="TreeGrafter"/>
</dbReference>